<dbReference type="GeneID" id="48277119"/>
<dbReference type="Proteomes" id="UP000238825">
    <property type="component" value="Chromosome"/>
</dbReference>
<reference evidence="1 2" key="1">
    <citation type="submission" date="2017-03" db="EMBL/GenBank/DDBJ databases">
        <title>The whole genome sequencing and assembly of Lysinibacillus sphaericus DSM 28T strain.</title>
        <authorList>
            <person name="Lee Y.-J."/>
            <person name="Yi H."/>
            <person name="Bahn Y.-S."/>
            <person name="Kim J.F."/>
            <person name="Lee D.-W."/>
        </authorList>
    </citation>
    <scope>NUCLEOTIDE SEQUENCE [LARGE SCALE GENOMIC DNA]</scope>
    <source>
        <strain evidence="1 2">DSM 28</strain>
    </source>
</reference>
<protein>
    <submittedName>
        <fullName evidence="1">Uncharacterized protein</fullName>
    </submittedName>
</protein>
<accession>A0A2S0K142</accession>
<dbReference type="RefSeq" id="WP_024361883.1">
    <property type="nucleotide sequence ID" value="NZ_BJNS01000037.1"/>
</dbReference>
<gene>
    <name evidence="1" type="ORF">LS41612_13030</name>
</gene>
<evidence type="ECO:0000313" key="2">
    <source>
        <dbReference type="Proteomes" id="UP000238825"/>
    </source>
</evidence>
<dbReference type="AlphaFoldDB" id="A0A2S0K142"/>
<name>A0A2S0K142_LYSSH</name>
<organism evidence="1 2">
    <name type="scientific">Lysinibacillus sphaericus</name>
    <name type="common">Bacillus sphaericus</name>
    <dbReference type="NCBI Taxonomy" id="1421"/>
    <lineage>
        <taxon>Bacteria</taxon>
        <taxon>Bacillati</taxon>
        <taxon>Bacillota</taxon>
        <taxon>Bacilli</taxon>
        <taxon>Bacillales</taxon>
        <taxon>Bacillaceae</taxon>
        <taxon>Lysinibacillus</taxon>
    </lineage>
</organism>
<evidence type="ECO:0000313" key="1">
    <source>
        <dbReference type="EMBL" id="AVK97120.1"/>
    </source>
</evidence>
<sequence>MDSQMCLLMEVHDLIEEYSKMGDSLRNPENAIIGIEDELKLSVEEVKALKANEFDFHSICGIEKIVRDRMLSTFFHFFCIVDGVGDPKFRKDNTVWLGLKLEQRGLDEEREYEEFLHDMLYEAYWKWRELKS</sequence>
<proteinExistence type="predicted"/>
<dbReference type="EMBL" id="CP019980">
    <property type="protein sequence ID" value="AVK97120.1"/>
    <property type="molecule type" value="Genomic_DNA"/>
</dbReference>